<dbReference type="PANTHER" id="PTHR43561:SF3">
    <property type="entry name" value="HYDROXYACYL-COENZYME A DEHYDROGENASE, MITOCHONDRIAL"/>
    <property type="match status" value="1"/>
</dbReference>
<dbReference type="Gene3D" id="3.40.50.720">
    <property type="entry name" value="NAD(P)-binding Rossmann-like Domain"/>
    <property type="match status" value="1"/>
</dbReference>
<dbReference type="InterPro" id="IPR006176">
    <property type="entry name" value="3-OHacyl-CoA_DH_NAD-bd"/>
</dbReference>
<dbReference type="InterPro" id="IPR052242">
    <property type="entry name" value="Mito_3-hydroxyacyl-CoA_DH"/>
</dbReference>
<keyword evidence="8" id="KW-0443">Lipid metabolism</keyword>
<evidence type="ECO:0000259" key="14">
    <source>
        <dbReference type="Pfam" id="PF02737"/>
    </source>
</evidence>
<evidence type="ECO:0000256" key="7">
    <source>
        <dbReference type="ARBA" id="ARBA00023027"/>
    </source>
</evidence>
<dbReference type="AlphaFoldDB" id="A0A9P0LM68"/>
<feature type="site" description="Important for catalytic activity" evidence="11">
    <location>
        <position position="164"/>
    </location>
</feature>
<keyword evidence="5" id="KW-0276">Fatty acid metabolism</keyword>
<evidence type="ECO:0000256" key="11">
    <source>
        <dbReference type="PIRSR" id="PIRSR000105-1"/>
    </source>
</evidence>
<dbReference type="InterPro" id="IPR006108">
    <property type="entry name" value="3HC_DH_C"/>
</dbReference>
<evidence type="ECO:0000256" key="10">
    <source>
        <dbReference type="ARBA" id="ARBA00049556"/>
    </source>
</evidence>
<keyword evidence="16" id="KW-1185">Reference proteome</keyword>
<evidence type="ECO:0000256" key="3">
    <source>
        <dbReference type="ARBA" id="ARBA00009463"/>
    </source>
</evidence>
<comment type="similarity">
    <text evidence="3">Belongs to the 3-hydroxyacyl-CoA dehydrogenase family.</text>
</comment>
<comment type="subcellular location">
    <subcellularLocation>
        <location evidence="1">Mitochondrion matrix</location>
    </subcellularLocation>
</comment>
<feature type="binding site" evidence="12">
    <location>
        <position position="67"/>
    </location>
    <ligand>
        <name>CoA</name>
        <dbReference type="ChEBI" id="CHEBI:57287"/>
    </ligand>
</feature>
<dbReference type="PIRSF" id="PIRSF000105">
    <property type="entry name" value="HCDH"/>
    <property type="match status" value="1"/>
</dbReference>
<dbReference type="SUPFAM" id="SSF51735">
    <property type="entry name" value="NAD(P)-binding Rossmann-fold domains"/>
    <property type="match status" value="1"/>
</dbReference>
<dbReference type="InterPro" id="IPR006180">
    <property type="entry name" value="3-OHacyl-CoA_DH_CS"/>
</dbReference>
<dbReference type="InterPro" id="IPR036291">
    <property type="entry name" value="NAD(P)-bd_dom_sf"/>
</dbReference>
<keyword evidence="6" id="KW-0560">Oxidoreductase</keyword>
<dbReference type="PANTHER" id="PTHR43561">
    <property type="match status" value="1"/>
</dbReference>
<evidence type="ECO:0000256" key="6">
    <source>
        <dbReference type="ARBA" id="ARBA00023002"/>
    </source>
</evidence>
<dbReference type="Pfam" id="PF00725">
    <property type="entry name" value="3HCDH"/>
    <property type="match status" value="1"/>
</dbReference>
<comment type="pathway">
    <text evidence="2">Lipid metabolism; fatty acid beta-oxidation.</text>
</comment>
<feature type="domain" description="3-hydroxyacyl-CoA dehydrogenase NAD binding" evidence="14">
    <location>
        <begin position="23"/>
        <end position="208"/>
    </location>
</feature>
<comment type="catalytic activity">
    <reaction evidence="10">
        <text>a (3S)-3-hydroxyacyl-CoA + NAD(+) = a 3-oxoacyl-CoA + NADH + H(+)</text>
        <dbReference type="Rhea" id="RHEA:22432"/>
        <dbReference type="ChEBI" id="CHEBI:15378"/>
        <dbReference type="ChEBI" id="CHEBI:57318"/>
        <dbReference type="ChEBI" id="CHEBI:57540"/>
        <dbReference type="ChEBI" id="CHEBI:57945"/>
        <dbReference type="ChEBI" id="CHEBI:90726"/>
        <dbReference type="EC" id="1.1.1.35"/>
    </reaction>
</comment>
<reference evidence="15" key="1">
    <citation type="submission" date="2022-03" db="EMBL/GenBank/DDBJ databases">
        <authorList>
            <person name="Sayadi A."/>
        </authorList>
    </citation>
    <scope>NUCLEOTIDE SEQUENCE</scope>
</reference>
<dbReference type="InterPro" id="IPR013328">
    <property type="entry name" value="6PGD_dom2"/>
</dbReference>
<dbReference type="Pfam" id="PF02737">
    <property type="entry name" value="3HCDH_N"/>
    <property type="match status" value="1"/>
</dbReference>
<organism evidence="15 16">
    <name type="scientific">Acanthoscelides obtectus</name>
    <name type="common">Bean weevil</name>
    <name type="synonym">Bruchus obtectus</name>
    <dbReference type="NCBI Taxonomy" id="200917"/>
    <lineage>
        <taxon>Eukaryota</taxon>
        <taxon>Metazoa</taxon>
        <taxon>Ecdysozoa</taxon>
        <taxon>Arthropoda</taxon>
        <taxon>Hexapoda</taxon>
        <taxon>Insecta</taxon>
        <taxon>Pterygota</taxon>
        <taxon>Neoptera</taxon>
        <taxon>Endopterygota</taxon>
        <taxon>Coleoptera</taxon>
        <taxon>Polyphaga</taxon>
        <taxon>Cucujiformia</taxon>
        <taxon>Chrysomeloidea</taxon>
        <taxon>Chrysomelidae</taxon>
        <taxon>Bruchinae</taxon>
        <taxon>Bruchini</taxon>
        <taxon>Acanthoscelides</taxon>
    </lineage>
</organism>
<dbReference type="InterPro" id="IPR008927">
    <property type="entry name" value="6-PGluconate_DH-like_C_sf"/>
</dbReference>
<dbReference type="FunFam" id="3.40.50.720:FF:000258">
    <property type="entry name" value="Hydroxyacyl-coenzyme A dehydrogenase, mitochondrial"/>
    <property type="match status" value="1"/>
</dbReference>
<keyword evidence="9" id="KW-0496">Mitochondrion</keyword>
<evidence type="ECO:0000256" key="8">
    <source>
        <dbReference type="ARBA" id="ARBA00023098"/>
    </source>
</evidence>
<dbReference type="EC" id="1.1.1.35" evidence="4"/>
<feature type="domain" description="3-hydroxyacyl-CoA dehydrogenase C-terminal" evidence="13">
    <location>
        <begin position="210"/>
        <end position="307"/>
    </location>
</feature>
<evidence type="ECO:0000259" key="13">
    <source>
        <dbReference type="Pfam" id="PF00725"/>
    </source>
</evidence>
<dbReference type="Gene3D" id="1.10.1040.10">
    <property type="entry name" value="N-(1-d-carboxylethyl)-l-norvaline Dehydrogenase, domain 2"/>
    <property type="match status" value="1"/>
</dbReference>
<feature type="binding site" evidence="12">
    <location>
        <position position="74"/>
    </location>
    <ligand>
        <name>CoA</name>
        <dbReference type="ChEBI" id="CHEBI:57287"/>
    </ligand>
</feature>
<evidence type="ECO:0000256" key="5">
    <source>
        <dbReference type="ARBA" id="ARBA00022832"/>
    </source>
</evidence>
<evidence type="ECO:0000313" key="15">
    <source>
        <dbReference type="EMBL" id="CAH1997311.1"/>
    </source>
</evidence>
<evidence type="ECO:0000313" key="16">
    <source>
        <dbReference type="Proteomes" id="UP001152888"/>
    </source>
</evidence>
<dbReference type="GO" id="GO:0006635">
    <property type="term" value="P:fatty acid beta-oxidation"/>
    <property type="evidence" value="ECO:0007669"/>
    <property type="project" value="TreeGrafter"/>
</dbReference>
<dbReference type="EMBL" id="CAKOFQ010007281">
    <property type="protein sequence ID" value="CAH1997311.1"/>
    <property type="molecule type" value="Genomic_DNA"/>
</dbReference>
<dbReference type="GO" id="GO:0005759">
    <property type="term" value="C:mitochondrial matrix"/>
    <property type="evidence" value="ECO:0007669"/>
    <property type="project" value="UniProtKB-SubCell"/>
</dbReference>
<proteinExistence type="inferred from homology"/>
<evidence type="ECO:0000256" key="2">
    <source>
        <dbReference type="ARBA" id="ARBA00005005"/>
    </source>
</evidence>
<dbReference type="InterPro" id="IPR022694">
    <property type="entry name" value="3-OHacyl-CoA_DH"/>
</dbReference>
<dbReference type="OrthoDB" id="205248at2759"/>
<sequence>MNPTFNIIKRSLSTSTSRNAISNITVIGGGLMGSGIAQVAAATGLNVTLVEVNADLLKKAEERIADSLGRVAKKQYKDDKSAAAKFVDETRSRIKGNTNPEDAVKDSDLVVEAIVEKLEVKHDLFKKLDKAAPEKTIFASNTSSLSIGDIASVTNRKDRFGGLHFFNPVPVMKLLEVIRTSETSQDTYTAMMEWGKSIGKVCITCKDTPGFVVNRLLVPYLAEAIRMMERGDASARDIDTAMKLGAGHPMGPLELADYVGHDTNLHILEGWHKKFPDNPLFVPCESERKLVQEGKLGVKTGEGYYKYNNLKYWVENVSKTVANKKDWSTFYKLWKNKMRKQIQVLYI</sequence>
<dbReference type="Proteomes" id="UP001152888">
    <property type="component" value="Unassembled WGS sequence"/>
</dbReference>
<keyword evidence="7" id="KW-0520">NAD</keyword>
<evidence type="ECO:0000256" key="9">
    <source>
        <dbReference type="ARBA" id="ARBA00023128"/>
    </source>
</evidence>
<dbReference type="GO" id="GO:0070403">
    <property type="term" value="F:NAD+ binding"/>
    <property type="evidence" value="ECO:0007669"/>
    <property type="project" value="InterPro"/>
</dbReference>
<dbReference type="PROSITE" id="PS00067">
    <property type="entry name" value="3HCDH"/>
    <property type="match status" value="1"/>
</dbReference>
<accession>A0A9P0LM68</accession>
<evidence type="ECO:0000256" key="4">
    <source>
        <dbReference type="ARBA" id="ARBA00013000"/>
    </source>
</evidence>
<protein>
    <recommendedName>
        <fullName evidence="4">3-hydroxyacyl-CoA dehydrogenase</fullName>
        <ecNumber evidence="4">1.1.1.35</ecNumber>
    </recommendedName>
</protein>
<comment type="caution">
    <text evidence="15">The sequence shown here is derived from an EMBL/GenBank/DDBJ whole genome shotgun (WGS) entry which is preliminary data.</text>
</comment>
<dbReference type="SUPFAM" id="SSF48179">
    <property type="entry name" value="6-phosphogluconate dehydrogenase C-terminal domain-like"/>
    <property type="match status" value="1"/>
</dbReference>
<evidence type="ECO:0000256" key="12">
    <source>
        <dbReference type="PIRSR" id="PIRSR000105-3"/>
    </source>
</evidence>
<dbReference type="GO" id="GO:0003857">
    <property type="term" value="F:(3S)-3-hydroxyacyl-CoA dehydrogenase (NAD+) activity"/>
    <property type="evidence" value="ECO:0007669"/>
    <property type="project" value="UniProtKB-EC"/>
</dbReference>
<evidence type="ECO:0000256" key="1">
    <source>
        <dbReference type="ARBA" id="ARBA00004305"/>
    </source>
</evidence>
<feature type="binding site" evidence="12">
    <location>
        <position position="143"/>
    </location>
    <ligand>
        <name>CoA</name>
        <dbReference type="ChEBI" id="CHEBI:57287"/>
    </ligand>
</feature>
<name>A0A9P0LM68_ACAOB</name>
<gene>
    <name evidence="15" type="ORF">ACAOBT_LOCUS23662</name>
</gene>